<proteinExistence type="predicted"/>
<dbReference type="RefSeq" id="WP_188770442.1">
    <property type="nucleotide sequence ID" value="NZ_BMKK01000014.1"/>
</dbReference>
<reference evidence="1" key="1">
    <citation type="journal article" date="2014" name="Int. J. Syst. Evol. Microbiol.">
        <title>Complete genome sequence of Corynebacterium casei LMG S-19264T (=DSM 44701T), isolated from a smear-ripened cheese.</title>
        <authorList>
            <consortium name="US DOE Joint Genome Institute (JGI-PGF)"/>
            <person name="Walter F."/>
            <person name="Albersmeier A."/>
            <person name="Kalinowski J."/>
            <person name="Ruckert C."/>
        </authorList>
    </citation>
    <scope>NUCLEOTIDE SEQUENCE</scope>
    <source>
        <strain evidence="1">CGMCC 1.15958</strain>
    </source>
</reference>
<accession>A0A916Z7J5</accession>
<name>A0A916Z7J5_9BACT</name>
<comment type="caution">
    <text evidence="1">The sequence shown here is derived from an EMBL/GenBank/DDBJ whole genome shotgun (WGS) entry which is preliminary data.</text>
</comment>
<keyword evidence="2" id="KW-1185">Reference proteome</keyword>
<protein>
    <submittedName>
        <fullName evidence="1">Uncharacterized protein</fullName>
    </submittedName>
</protein>
<gene>
    <name evidence="1" type="ORF">GCM10011514_48820</name>
</gene>
<organism evidence="1 2">
    <name type="scientific">Emticicia aquatilis</name>
    <dbReference type="NCBI Taxonomy" id="1537369"/>
    <lineage>
        <taxon>Bacteria</taxon>
        <taxon>Pseudomonadati</taxon>
        <taxon>Bacteroidota</taxon>
        <taxon>Cytophagia</taxon>
        <taxon>Cytophagales</taxon>
        <taxon>Leadbetterellaceae</taxon>
        <taxon>Emticicia</taxon>
    </lineage>
</organism>
<evidence type="ECO:0000313" key="2">
    <source>
        <dbReference type="Proteomes" id="UP000609064"/>
    </source>
</evidence>
<dbReference type="Proteomes" id="UP000609064">
    <property type="component" value="Unassembled WGS sequence"/>
</dbReference>
<dbReference type="EMBL" id="BMKK01000014">
    <property type="protein sequence ID" value="GGD79017.1"/>
    <property type="molecule type" value="Genomic_DNA"/>
</dbReference>
<reference evidence="1" key="2">
    <citation type="submission" date="2020-09" db="EMBL/GenBank/DDBJ databases">
        <authorList>
            <person name="Sun Q."/>
            <person name="Zhou Y."/>
        </authorList>
    </citation>
    <scope>NUCLEOTIDE SEQUENCE</scope>
    <source>
        <strain evidence="1">CGMCC 1.15958</strain>
    </source>
</reference>
<evidence type="ECO:0000313" key="1">
    <source>
        <dbReference type="EMBL" id="GGD79017.1"/>
    </source>
</evidence>
<dbReference type="AlphaFoldDB" id="A0A916Z7J5"/>
<sequence>MIKKGIDLKKSIHKKNLVTDFSEMERFKLTDAEIRNIYPKINDEEIGFLKEILVDFAKMLYNNNNN</sequence>